<name>A0AAD5M1D9_PYTIN</name>
<dbReference type="PANTHER" id="PTHR31145">
    <property type="entry name" value="INTEGRAL MEMBRANE PROTEIN (AFU_ORTHOLOGUE AFUA_7G01610)"/>
    <property type="match status" value="1"/>
</dbReference>
<dbReference type="AlphaFoldDB" id="A0AAD5M1D9"/>
<keyword evidence="2" id="KW-1133">Transmembrane helix</keyword>
<accession>A0AAD5M1D9</accession>
<dbReference type="Pfam" id="PF06011">
    <property type="entry name" value="TRP"/>
    <property type="match status" value="1"/>
</dbReference>
<feature type="region of interest" description="Disordered" evidence="1">
    <location>
        <begin position="25"/>
        <end position="78"/>
    </location>
</feature>
<feature type="transmembrane region" description="Helical" evidence="2">
    <location>
        <begin position="661"/>
        <end position="682"/>
    </location>
</feature>
<evidence type="ECO:0000256" key="1">
    <source>
        <dbReference type="SAM" id="MobiDB-lite"/>
    </source>
</evidence>
<feature type="region of interest" description="Disordered" evidence="1">
    <location>
        <begin position="459"/>
        <end position="478"/>
    </location>
</feature>
<protein>
    <recommendedName>
        <fullName evidence="4">TRP C-terminal domain-containing protein</fullName>
    </recommendedName>
</protein>
<dbReference type="Proteomes" id="UP001209570">
    <property type="component" value="Unassembled WGS sequence"/>
</dbReference>
<gene>
    <name evidence="5" type="ORF">P43SY_000116</name>
</gene>
<feature type="transmembrane region" description="Helical" evidence="2">
    <location>
        <begin position="759"/>
        <end position="786"/>
    </location>
</feature>
<dbReference type="GO" id="GO:0016020">
    <property type="term" value="C:membrane"/>
    <property type="evidence" value="ECO:0007669"/>
    <property type="project" value="TreeGrafter"/>
</dbReference>
<feature type="transmembrane region" description="Helical" evidence="2">
    <location>
        <begin position="614"/>
        <end position="641"/>
    </location>
</feature>
<proteinExistence type="predicted"/>
<keyword evidence="2" id="KW-0812">Transmembrane</keyword>
<evidence type="ECO:0000256" key="2">
    <source>
        <dbReference type="SAM" id="Phobius"/>
    </source>
</evidence>
<feature type="compositionally biased region" description="Low complexity" evidence="1">
    <location>
        <begin position="273"/>
        <end position="299"/>
    </location>
</feature>
<dbReference type="InterPro" id="IPR010308">
    <property type="entry name" value="TRP_C"/>
</dbReference>
<evidence type="ECO:0000259" key="4">
    <source>
        <dbReference type="Pfam" id="PF06011"/>
    </source>
</evidence>
<feature type="compositionally biased region" description="Low complexity" evidence="1">
    <location>
        <begin position="25"/>
        <end position="48"/>
    </location>
</feature>
<feature type="signal peptide" evidence="3">
    <location>
        <begin position="1"/>
        <end position="27"/>
    </location>
</feature>
<reference evidence="5" key="1">
    <citation type="submission" date="2021-12" db="EMBL/GenBank/DDBJ databases">
        <title>Prjna785345.</title>
        <authorList>
            <person name="Rujirawat T."/>
            <person name="Krajaejun T."/>
        </authorList>
    </citation>
    <scope>NUCLEOTIDE SEQUENCE</scope>
    <source>
        <strain evidence="5">Pi057C3</strain>
    </source>
</reference>
<dbReference type="InterPro" id="IPR040241">
    <property type="entry name" value="TRP_Flc/Pkd2-like"/>
</dbReference>
<feature type="compositionally biased region" description="Polar residues" evidence="1">
    <location>
        <begin position="199"/>
        <end position="210"/>
    </location>
</feature>
<keyword evidence="2" id="KW-0472">Membrane</keyword>
<sequence length="794" mass="82019">MKVGFSKRLLAAGVVLAALSAAQPVDNDNVNTDPNTNPNTNVITNAPVTGPPTPTSTSATGSGAGMTRPPVPSGNGVKCAFRYSLPTASNLQAELQKAAAGKSNKTNPNGDPNADPTKTPSKGSSSSTGSFSQDITAGSGAGGTRVPNAGSADGTKTPAPSRTPATSPSPSSLSPSATSTAPSTTTAPSRTPVPSTTAQRPATTRPSSGSAADGGLVRRALQTSDVSAGDSATSAPPSVPASSPAEGVTTRPGATPQAPLAPGATSLPPSFPAPTGTTSSGSGAGVAPPSPSSTPVAPGQSQVVTGEFSCDASFYGAWKKMNLQCGGQDLDVAQAVGQTKCLIYSGTQTQVTDLKLCMSVCKFPKCANGTWDYASDDGFTSEIYQGLNFAELVTSAGLSSSTMDPTATAALSALKLRSERSCAYDSEASFSTCQCENFLPTSDGKDKNRQNDVPQALQPAVDKGLGDSNHWPDGLPKQPIDKAGIATSAIGSSAAAVSVAVGGVLSVTSGVMSTSAGVASGVSAGAGLSVAMAAVDLCQFSVMINQMNLDATPRLLQEMGRRMAPATFSFIPFGREEQVAVDGRRLAEIAAPSTNQTEGMERYAKLIGVRVDMLFYITLAGVMALSVLPFVLCALLVAVAAPFVSDTREFACKWFDKAVGVLMMILILSEYVVGVTATFQICYSIQHNRVDAGLFLAIFALLFFAVGTIIYGWVVVKTNEDELRDLGTKDHFEKPVHARYGPLYDEYTFEGRFFFAPKLLLALFSGVTTGMIWMSGLWQVIVLLTLHIARRRRS</sequence>
<comment type="caution">
    <text evidence="5">The sequence shown here is derived from an EMBL/GenBank/DDBJ whole genome shotgun (WGS) entry which is preliminary data.</text>
</comment>
<feature type="domain" description="TRP C-terminal" evidence="4">
    <location>
        <begin position="594"/>
        <end position="788"/>
    </location>
</feature>
<feature type="compositionally biased region" description="Low complexity" evidence="1">
    <location>
        <begin position="157"/>
        <end position="198"/>
    </location>
</feature>
<feature type="transmembrane region" description="Helical" evidence="2">
    <location>
        <begin position="694"/>
        <end position="716"/>
    </location>
</feature>
<keyword evidence="6" id="KW-1185">Reference proteome</keyword>
<feature type="region of interest" description="Disordered" evidence="1">
    <location>
        <begin position="92"/>
        <end position="301"/>
    </location>
</feature>
<feature type="chain" id="PRO_5042159117" description="TRP C-terminal domain-containing protein" evidence="3">
    <location>
        <begin position="28"/>
        <end position="794"/>
    </location>
</feature>
<evidence type="ECO:0000313" key="5">
    <source>
        <dbReference type="EMBL" id="KAJ0400846.1"/>
    </source>
</evidence>
<evidence type="ECO:0000313" key="6">
    <source>
        <dbReference type="Proteomes" id="UP001209570"/>
    </source>
</evidence>
<dbReference type="EMBL" id="JAKCXM010000144">
    <property type="protein sequence ID" value="KAJ0400846.1"/>
    <property type="molecule type" value="Genomic_DNA"/>
</dbReference>
<feature type="compositionally biased region" description="Low complexity" evidence="1">
    <location>
        <begin position="231"/>
        <end position="245"/>
    </location>
</feature>
<dbReference type="PANTHER" id="PTHR31145:SF6">
    <property type="entry name" value="INTEGRAL MEMBRANE PROTEIN (AFU_ORTHOLOGUE AFUA_7G01610)"/>
    <property type="match status" value="1"/>
</dbReference>
<keyword evidence="3" id="KW-0732">Signal</keyword>
<organism evidence="5 6">
    <name type="scientific">Pythium insidiosum</name>
    <name type="common">Pythiosis disease agent</name>
    <dbReference type="NCBI Taxonomy" id="114742"/>
    <lineage>
        <taxon>Eukaryota</taxon>
        <taxon>Sar</taxon>
        <taxon>Stramenopiles</taxon>
        <taxon>Oomycota</taxon>
        <taxon>Peronosporomycetes</taxon>
        <taxon>Pythiales</taxon>
        <taxon>Pythiaceae</taxon>
        <taxon>Pythium</taxon>
    </lineage>
</organism>
<dbReference type="GO" id="GO:0055085">
    <property type="term" value="P:transmembrane transport"/>
    <property type="evidence" value="ECO:0007669"/>
    <property type="project" value="TreeGrafter"/>
</dbReference>
<feature type="compositionally biased region" description="Low complexity" evidence="1">
    <location>
        <begin position="116"/>
        <end position="130"/>
    </location>
</feature>
<evidence type="ECO:0000256" key="3">
    <source>
        <dbReference type="SAM" id="SignalP"/>
    </source>
</evidence>